<dbReference type="InterPro" id="IPR008908">
    <property type="entry name" value="Sarcoglycan_alpha/epsilon"/>
</dbReference>
<dbReference type="OMA" id="FWESFLM"/>
<reference evidence="5" key="1">
    <citation type="submission" date="2020-12" db="UniProtKB">
        <authorList>
            <consortium name="WormBaseParasite"/>
        </authorList>
    </citation>
    <scope>IDENTIFICATION</scope>
    <source>
        <strain evidence="5">MHco3</strain>
    </source>
</reference>
<dbReference type="GO" id="GO:0005509">
    <property type="term" value="F:calcium ion binding"/>
    <property type="evidence" value="ECO:0007669"/>
    <property type="project" value="InterPro"/>
</dbReference>
<keyword evidence="2" id="KW-0472">Membrane</keyword>
<comment type="subcellular location">
    <subcellularLocation>
        <location evidence="1">Cell membrane</location>
        <location evidence="1">Sarcolemma</location>
    </subcellularLocation>
</comment>
<dbReference type="PANTHER" id="PTHR10132">
    <property type="entry name" value="ALPHA-/EPSILON-SARCOGLYCAN FAMILY MEMBER"/>
    <property type="match status" value="1"/>
</dbReference>
<organism evidence="4 5">
    <name type="scientific">Haemonchus contortus</name>
    <name type="common">Barber pole worm</name>
    <dbReference type="NCBI Taxonomy" id="6289"/>
    <lineage>
        <taxon>Eukaryota</taxon>
        <taxon>Metazoa</taxon>
        <taxon>Ecdysozoa</taxon>
        <taxon>Nematoda</taxon>
        <taxon>Chromadorea</taxon>
        <taxon>Rhabditida</taxon>
        <taxon>Rhabditina</taxon>
        <taxon>Rhabditomorpha</taxon>
        <taxon>Strongyloidea</taxon>
        <taxon>Trichostrongylidae</taxon>
        <taxon>Haemonchus</taxon>
    </lineage>
</organism>
<sequence>MRDIVLYFWMVVLVEMYVIDTLQTIAQKGQLFIYTLHSASFFPAAVDVKWSVTLRNRPALPSWLHLVPSRHKALAYLVGTPVTGTKQITAHVLAKRLDTFECEQRYLVITLSGDERYDRATQQVIDIHVENIEAEYLLSDRNDLRGKLVNSVKEAFRGKDVYPYVYCIQPGLQVPAGKEHLFGLQKTGSLVSVGTQRFFGTSVNRLVHHLQASTIFCNERHMISLNKFFYPTFEIDWCRTRIRNVTLQRIITTRPEARRDLNTITKQRQVHLARFHSSSGGGTTSEGYTFWESVVVFPLIAVLCIVLILVLSIIFFGRREGQQWRDYKTAKEQLEEYVSVRQSQRHLRELSVQRQLLLMTRSRHQSSRCGIHSFLQPKNKSLRRRNNTSEWFTKCNSKFDETNGQALHEGEIAIALSTSEPTPVGKQTVAEAALQCGSSLHLYRNPLESEIEEENENDSLIEKV</sequence>
<keyword evidence="4" id="KW-1185">Reference proteome</keyword>
<protein>
    <submittedName>
        <fullName evidence="5">CADG domain-containing protein</fullName>
    </submittedName>
</protein>
<evidence type="ECO:0000313" key="4">
    <source>
        <dbReference type="Proteomes" id="UP000025227"/>
    </source>
</evidence>
<dbReference type="WBParaSite" id="HCON_00173470-00001">
    <property type="protein sequence ID" value="HCON_00173470-00001"/>
    <property type="gene ID" value="HCON_00173470"/>
</dbReference>
<keyword evidence="2" id="KW-1133">Transmembrane helix</keyword>
<dbReference type="AlphaFoldDB" id="A0A7I4Z2I6"/>
<evidence type="ECO:0000313" key="5">
    <source>
        <dbReference type="WBParaSite" id="HCON_00173470-00001"/>
    </source>
</evidence>
<evidence type="ECO:0000256" key="1">
    <source>
        <dbReference type="ARBA" id="ARBA00004135"/>
    </source>
</evidence>
<keyword evidence="2" id="KW-0812">Transmembrane</keyword>
<dbReference type="PANTHER" id="PTHR10132:SF14">
    <property type="entry name" value="SARCOGLYCAN ALPHA, ISOFORM C"/>
    <property type="match status" value="1"/>
</dbReference>
<evidence type="ECO:0000256" key="2">
    <source>
        <dbReference type="SAM" id="Phobius"/>
    </source>
</evidence>
<dbReference type="Proteomes" id="UP000025227">
    <property type="component" value="Unplaced"/>
</dbReference>
<evidence type="ECO:0000259" key="3">
    <source>
        <dbReference type="SMART" id="SM00736"/>
    </source>
</evidence>
<feature type="transmembrane region" description="Helical" evidence="2">
    <location>
        <begin position="295"/>
        <end position="316"/>
    </location>
</feature>
<dbReference type="InterPro" id="IPR015919">
    <property type="entry name" value="Cadherin-like_sf"/>
</dbReference>
<proteinExistence type="predicted"/>
<accession>A0A7I4Z2I6</accession>
<dbReference type="OrthoDB" id="10262475at2759"/>
<dbReference type="SMART" id="SM00736">
    <property type="entry name" value="CADG"/>
    <property type="match status" value="1"/>
</dbReference>
<feature type="domain" description="Dystroglycan-type cadherin-like" evidence="3">
    <location>
        <begin position="17"/>
        <end position="118"/>
    </location>
</feature>
<dbReference type="SUPFAM" id="SSF49313">
    <property type="entry name" value="Cadherin-like"/>
    <property type="match status" value="1"/>
</dbReference>
<dbReference type="InterPro" id="IPR006644">
    <property type="entry name" value="Cadg"/>
</dbReference>
<dbReference type="GO" id="GO:0042383">
    <property type="term" value="C:sarcolemma"/>
    <property type="evidence" value="ECO:0007669"/>
    <property type="project" value="UniProtKB-SubCell"/>
</dbReference>
<dbReference type="GO" id="GO:0016012">
    <property type="term" value="C:sarcoglycan complex"/>
    <property type="evidence" value="ECO:0007669"/>
    <property type="project" value="InterPro"/>
</dbReference>
<name>A0A7I4Z2I6_HAECO</name>